<evidence type="ECO:0000313" key="7">
    <source>
        <dbReference type="EMBL" id="PAE89635.1"/>
    </source>
</evidence>
<keyword evidence="4 5" id="KW-0472">Membrane</keyword>
<accession>A0A268P2V3</accession>
<evidence type="ECO:0000259" key="6">
    <source>
        <dbReference type="Pfam" id="PF04893"/>
    </source>
</evidence>
<gene>
    <name evidence="7" type="ORF">CHH72_07085</name>
</gene>
<dbReference type="GO" id="GO:0016020">
    <property type="term" value="C:membrane"/>
    <property type="evidence" value="ECO:0007669"/>
    <property type="project" value="UniProtKB-SubCell"/>
</dbReference>
<evidence type="ECO:0000313" key="8">
    <source>
        <dbReference type="Proteomes" id="UP000216207"/>
    </source>
</evidence>
<feature type="transmembrane region" description="Helical" evidence="5">
    <location>
        <begin position="150"/>
        <end position="171"/>
    </location>
</feature>
<feature type="transmembrane region" description="Helical" evidence="5">
    <location>
        <begin position="196"/>
        <end position="218"/>
    </location>
</feature>
<dbReference type="Proteomes" id="UP000216207">
    <property type="component" value="Unassembled WGS sequence"/>
</dbReference>
<feature type="transmembrane region" description="Helical" evidence="5">
    <location>
        <begin position="41"/>
        <end position="61"/>
    </location>
</feature>
<keyword evidence="3 5" id="KW-1133">Transmembrane helix</keyword>
<dbReference type="Pfam" id="PF04893">
    <property type="entry name" value="Yip1"/>
    <property type="match status" value="1"/>
</dbReference>
<feature type="transmembrane region" description="Helical" evidence="5">
    <location>
        <begin position="230"/>
        <end position="250"/>
    </location>
</feature>
<comment type="subcellular location">
    <subcellularLocation>
        <location evidence="1">Membrane</location>
        <topology evidence="1">Multi-pass membrane protein</topology>
    </subcellularLocation>
</comment>
<keyword evidence="2 5" id="KW-0812">Transmembrane</keyword>
<name>A0A268P2V3_SHOCL</name>
<organism evidence="7 8">
    <name type="scientific">Shouchella clausii</name>
    <name type="common">Alkalihalobacillus clausii</name>
    <dbReference type="NCBI Taxonomy" id="79880"/>
    <lineage>
        <taxon>Bacteria</taxon>
        <taxon>Bacillati</taxon>
        <taxon>Bacillota</taxon>
        <taxon>Bacilli</taxon>
        <taxon>Bacillales</taxon>
        <taxon>Bacillaceae</taxon>
        <taxon>Shouchella</taxon>
    </lineage>
</organism>
<protein>
    <recommendedName>
        <fullName evidence="6">Yip1 domain-containing protein</fullName>
    </recommendedName>
</protein>
<dbReference type="InterPro" id="IPR006977">
    <property type="entry name" value="Yip1_dom"/>
</dbReference>
<evidence type="ECO:0000256" key="1">
    <source>
        <dbReference type="ARBA" id="ARBA00004141"/>
    </source>
</evidence>
<proteinExistence type="predicted"/>
<feature type="domain" description="Yip1" evidence="6">
    <location>
        <begin position="23"/>
        <end position="243"/>
    </location>
</feature>
<dbReference type="AlphaFoldDB" id="A0A268P2V3"/>
<reference evidence="7 8" key="1">
    <citation type="submission" date="2017-07" db="EMBL/GenBank/DDBJ databases">
        <title>Isolation and whole genome analysis of endospore-forming bacteria from heroin.</title>
        <authorList>
            <person name="Kalinowski J."/>
            <person name="Ahrens B."/>
            <person name="Al-Dilaimi A."/>
            <person name="Winkler A."/>
            <person name="Wibberg D."/>
            <person name="Schleenbecker U."/>
            <person name="Ruckert C."/>
            <person name="Wolfel R."/>
            <person name="Grass G."/>
        </authorList>
    </citation>
    <scope>NUCLEOTIDE SEQUENCE [LARGE SCALE GENOMIC DNA]</scope>
    <source>
        <strain evidence="7 8">7539</strain>
    </source>
</reference>
<evidence type="ECO:0000256" key="5">
    <source>
        <dbReference type="SAM" id="Phobius"/>
    </source>
</evidence>
<sequence length="251" mass="27520">MEQFKEAHQPEEFAFSKKPNIFAFLFNPSKQFVRMKVEPSVGFPMFIILCLVLLGLLFPVFTGQGGLIDLDAVAYDGDMDGMMMEEGIYMEDAMYEEEAPLFASFDIDGLVSGIIIGMIMLVAYAAGPPLLALILFAISKMQNNQTPYKAIYSMTVFATLVSAIGFLYLMIVNAANGTYGYIYTAPSVFVNETHPFYSLLQSLEISTLAFVAFISLGLIKTANFKKFPAIAIGAGIFALVLIVNLLGGLLR</sequence>
<evidence type="ECO:0000256" key="2">
    <source>
        <dbReference type="ARBA" id="ARBA00022692"/>
    </source>
</evidence>
<dbReference type="RefSeq" id="WP_095255142.1">
    <property type="nucleotide sequence ID" value="NZ_NPCA01000025.1"/>
</dbReference>
<evidence type="ECO:0000256" key="4">
    <source>
        <dbReference type="ARBA" id="ARBA00023136"/>
    </source>
</evidence>
<comment type="caution">
    <text evidence="7">The sequence shown here is derived from an EMBL/GenBank/DDBJ whole genome shotgun (WGS) entry which is preliminary data.</text>
</comment>
<evidence type="ECO:0000256" key="3">
    <source>
        <dbReference type="ARBA" id="ARBA00022989"/>
    </source>
</evidence>
<feature type="transmembrane region" description="Helical" evidence="5">
    <location>
        <begin position="110"/>
        <end position="138"/>
    </location>
</feature>
<dbReference type="EMBL" id="NPCC01000007">
    <property type="protein sequence ID" value="PAE89635.1"/>
    <property type="molecule type" value="Genomic_DNA"/>
</dbReference>